<dbReference type="Proteomes" id="UP000803884">
    <property type="component" value="Unassembled WGS sequence"/>
</dbReference>
<dbReference type="EMBL" id="JAAQHG020000018">
    <property type="protein sequence ID" value="KAL1585609.1"/>
    <property type="molecule type" value="Genomic_DNA"/>
</dbReference>
<name>A0AB34KKQ1_9PEZI</name>
<feature type="signal peptide" evidence="1">
    <location>
        <begin position="1"/>
        <end position="16"/>
    </location>
</feature>
<sequence>MRASAVVLALPALSVAQQIPILDQVKGWFAQASETVSSAIPSAPSVESIPNPVDAATAKVADVQVQRLTIDNHKELIKPGAATATPGIEEWMVFVTGGNNSCFGMCQRAESAFNGSVALLSATPNPPNLAYLNCETDGPLCNGWSVSPPKVMHIQVPQPLPDQTTPVTTVRYIYTNRTTISAPEVAAIHLEEKYKETEPYEGFFHPFNGPLAEYGLNLPIGYAIWGFSKIPSWAFMIGVSFISRNIMGRQAARRSGAGAGGAPAAAPAARQ</sequence>
<gene>
    <name evidence="2" type="ORF">WHR41_05995</name>
</gene>
<organism evidence="2 3">
    <name type="scientific">Cladosporium halotolerans</name>
    <dbReference type="NCBI Taxonomy" id="1052096"/>
    <lineage>
        <taxon>Eukaryota</taxon>
        <taxon>Fungi</taxon>
        <taxon>Dikarya</taxon>
        <taxon>Ascomycota</taxon>
        <taxon>Pezizomycotina</taxon>
        <taxon>Dothideomycetes</taxon>
        <taxon>Dothideomycetidae</taxon>
        <taxon>Cladosporiales</taxon>
        <taxon>Cladosporiaceae</taxon>
        <taxon>Cladosporium</taxon>
    </lineage>
</organism>
<keyword evidence="1" id="KW-0732">Signal</keyword>
<evidence type="ECO:0000313" key="3">
    <source>
        <dbReference type="Proteomes" id="UP000803884"/>
    </source>
</evidence>
<comment type="caution">
    <text evidence="2">The sequence shown here is derived from an EMBL/GenBank/DDBJ whole genome shotgun (WGS) entry which is preliminary data.</text>
</comment>
<evidence type="ECO:0000313" key="2">
    <source>
        <dbReference type="EMBL" id="KAL1585609.1"/>
    </source>
</evidence>
<protein>
    <submittedName>
        <fullName evidence="2">Uncharacterized protein</fullName>
    </submittedName>
</protein>
<feature type="chain" id="PRO_5044230379" evidence="1">
    <location>
        <begin position="17"/>
        <end position="271"/>
    </location>
</feature>
<dbReference type="RefSeq" id="XP_069228715.1">
    <property type="nucleotide sequence ID" value="XM_069374600.1"/>
</dbReference>
<proteinExistence type="predicted"/>
<evidence type="ECO:0000256" key="1">
    <source>
        <dbReference type="SAM" id="SignalP"/>
    </source>
</evidence>
<dbReference type="AlphaFoldDB" id="A0AB34KKQ1"/>
<keyword evidence="3" id="KW-1185">Reference proteome</keyword>
<reference evidence="2 3" key="1">
    <citation type="journal article" date="2020" name="Microbiol. Resour. Announc.">
        <title>Draft Genome Sequence of a Cladosporium Species Isolated from the Mesophotic Ascidian Didemnum maculosum.</title>
        <authorList>
            <person name="Gioti A."/>
            <person name="Siaperas R."/>
            <person name="Nikolaivits E."/>
            <person name="Le Goff G."/>
            <person name="Ouazzani J."/>
            <person name="Kotoulas G."/>
            <person name="Topakas E."/>
        </authorList>
    </citation>
    <scope>NUCLEOTIDE SEQUENCE [LARGE SCALE GENOMIC DNA]</scope>
    <source>
        <strain evidence="2 3">TM138-S3</strain>
    </source>
</reference>
<dbReference type="GeneID" id="96007438"/>
<accession>A0AB34KKQ1</accession>